<keyword evidence="3" id="KW-1185">Reference proteome</keyword>
<sequence>MSGIEIAGLVIGAFPLAISAMEHFEQSKKVAGTFYRFRRVHRKTLGKVKDCQLKFRLNMKALLLPLLVDDTVTKIEYEQLLANPGDAGWREEHVEEALAERLGECYERYTELLKEMEEVMLTLCKATRVDDEDFQALLNSRDTALSEVLCGNVPVSPTRLQRYTIAATLASSFVRFESTPWIREWTSNDVHFPDGDLSGQAAKLKYEEPFTLAQFDTVASPPGDNYQSFGILLLELCFGKPLEEYTVQQRPMFAAAIADPMVRHFVAYQWLEDVEGEAGEHFANALRHCLQQSPANLQNNKWREQFAQSVVWPLQQCVEIMQPSKTTL</sequence>
<accession>A0A494G9B7</accession>
<reference evidence="2" key="2">
    <citation type="submission" date="2019-04" db="UniProtKB">
        <authorList>
            <consortium name="EnsemblPlants"/>
        </authorList>
    </citation>
    <scope>IDENTIFICATION</scope>
    <source>
        <strain evidence="2">cv. Heinz 1706</strain>
    </source>
</reference>
<dbReference type="EnsemblPlants" id="Solyc00g035020.1.1">
    <property type="protein sequence ID" value="Solyc00g035020.1.1"/>
    <property type="gene ID" value="Solyc00g035020.1"/>
</dbReference>
<dbReference type="Proteomes" id="UP000004994">
    <property type="component" value="Unassembled WGS sequence"/>
</dbReference>
<name>A0A494G9B7_SOLLC</name>
<dbReference type="PANTHER" id="PTHR35186">
    <property type="entry name" value="ANK_REP_REGION DOMAIN-CONTAINING PROTEIN"/>
    <property type="match status" value="1"/>
</dbReference>
<dbReference type="Gramene" id="Solyc00g035020.1.1">
    <property type="protein sequence ID" value="Solyc00g035020.1.1"/>
    <property type="gene ID" value="Solyc00g035020.1"/>
</dbReference>
<evidence type="ECO:0000313" key="2">
    <source>
        <dbReference type="EnsemblPlants" id="Solyc00g035020.1.1"/>
    </source>
</evidence>
<dbReference type="STRING" id="4081.A0A494G9B7"/>
<dbReference type="PaxDb" id="4081-Solyc00g035020.1.1"/>
<evidence type="ECO:0000259" key="1">
    <source>
        <dbReference type="Pfam" id="PF24476"/>
    </source>
</evidence>
<dbReference type="Pfam" id="PF24476">
    <property type="entry name" value="DUF7580"/>
    <property type="match status" value="1"/>
</dbReference>
<feature type="domain" description="DUF7580" evidence="1">
    <location>
        <begin position="130"/>
        <end position="294"/>
    </location>
</feature>
<organism evidence="2">
    <name type="scientific">Solanum lycopersicum</name>
    <name type="common">Tomato</name>
    <name type="synonym">Lycopersicon esculentum</name>
    <dbReference type="NCBI Taxonomy" id="4081"/>
    <lineage>
        <taxon>Eukaryota</taxon>
        <taxon>Viridiplantae</taxon>
        <taxon>Streptophyta</taxon>
        <taxon>Embryophyta</taxon>
        <taxon>Tracheophyta</taxon>
        <taxon>Spermatophyta</taxon>
        <taxon>Magnoliopsida</taxon>
        <taxon>eudicotyledons</taxon>
        <taxon>Gunneridae</taxon>
        <taxon>Pentapetalae</taxon>
        <taxon>asterids</taxon>
        <taxon>lamiids</taxon>
        <taxon>Solanales</taxon>
        <taxon>Solanaceae</taxon>
        <taxon>Solanoideae</taxon>
        <taxon>Solaneae</taxon>
        <taxon>Solanum</taxon>
        <taxon>Solanum subgen. Lycopersicon</taxon>
    </lineage>
</organism>
<dbReference type="AlphaFoldDB" id="A0A494G9B7"/>
<protein>
    <recommendedName>
        <fullName evidence="1">DUF7580 domain-containing protein</fullName>
    </recommendedName>
</protein>
<dbReference type="PANTHER" id="PTHR35186:SF4">
    <property type="entry name" value="PRION-INHIBITION AND PROPAGATION HELO DOMAIN-CONTAINING PROTEIN"/>
    <property type="match status" value="1"/>
</dbReference>
<dbReference type="InterPro" id="IPR056002">
    <property type="entry name" value="DUF7580"/>
</dbReference>
<proteinExistence type="predicted"/>
<dbReference type="InParanoid" id="A0A494G9B7"/>
<evidence type="ECO:0000313" key="3">
    <source>
        <dbReference type="Proteomes" id="UP000004994"/>
    </source>
</evidence>
<reference evidence="2" key="1">
    <citation type="journal article" date="2012" name="Nature">
        <title>The tomato genome sequence provides insights into fleshy fruit evolution.</title>
        <authorList>
            <consortium name="Tomato Genome Consortium"/>
        </authorList>
    </citation>
    <scope>NUCLEOTIDE SEQUENCE [LARGE SCALE GENOMIC DNA]</scope>
    <source>
        <strain evidence="2">cv. Heinz 1706</strain>
    </source>
</reference>